<keyword evidence="2" id="KW-1185">Reference proteome</keyword>
<sequence>MGIRKLAKSVYQIGMVDLPKEVDQAPLSLSKQLLWGSGDVLPYASSYPTISSQKNYPLQLTKAYI</sequence>
<proteinExistence type="predicted"/>
<reference evidence="1" key="1">
    <citation type="submission" date="2021-06" db="EMBL/GenBank/DDBJ databases">
        <title>Parelaphostrongylus tenuis whole genome reference sequence.</title>
        <authorList>
            <person name="Garwood T.J."/>
            <person name="Larsen P.A."/>
            <person name="Fountain-Jones N.M."/>
            <person name="Garbe J.R."/>
            <person name="Macchietto M.G."/>
            <person name="Kania S.A."/>
            <person name="Gerhold R.W."/>
            <person name="Richards J.E."/>
            <person name="Wolf T.M."/>
        </authorList>
    </citation>
    <scope>NUCLEOTIDE SEQUENCE</scope>
    <source>
        <strain evidence="1">MNPRO001-30</strain>
        <tissue evidence="1">Meninges</tissue>
    </source>
</reference>
<organism evidence="1 2">
    <name type="scientific">Parelaphostrongylus tenuis</name>
    <name type="common">Meningeal worm</name>
    <dbReference type="NCBI Taxonomy" id="148309"/>
    <lineage>
        <taxon>Eukaryota</taxon>
        <taxon>Metazoa</taxon>
        <taxon>Ecdysozoa</taxon>
        <taxon>Nematoda</taxon>
        <taxon>Chromadorea</taxon>
        <taxon>Rhabditida</taxon>
        <taxon>Rhabditina</taxon>
        <taxon>Rhabditomorpha</taxon>
        <taxon>Strongyloidea</taxon>
        <taxon>Metastrongylidae</taxon>
        <taxon>Parelaphostrongylus</taxon>
    </lineage>
</organism>
<comment type="caution">
    <text evidence="1">The sequence shown here is derived from an EMBL/GenBank/DDBJ whole genome shotgun (WGS) entry which is preliminary data.</text>
</comment>
<dbReference type="EMBL" id="JAHQIW010001140">
    <property type="protein sequence ID" value="KAJ1351591.1"/>
    <property type="molecule type" value="Genomic_DNA"/>
</dbReference>
<name>A0AAD5MLQ2_PARTN</name>
<protein>
    <submittedName>
        <fullName evidence="1">Uncharacterized protein</fullName>
    </submittedName>
</protein>
<dbReference type="AlphaFoldDB" id="A0AAD5MLQ2"/>
<evidence type="ECO:0000313" key="1">
    <source>
        <dbReference type="EMBL" id="KAJ1351591.1"/>
    </source>
</evidence>
<evidence type="ECO:0000313" key="2">
    <source>
        <dbReference type="Proteomes" id="UP001196413"/>
    </source>
</evidence>
<dbReference type="Proteomes" id="UP001196413">
    <property type="component" value="Unassembled WGS sequence"/>
</dbReference>
<accession>A0AAD5MLQ2</accession>
<gene>
    <name evidence="1" type="ORF">KIN20_007672</name>
</gene>